<evidence type="ECO:0000256" key="8">
    <source>
        <dbReference type="ARBA" id="ARBA00023136"/>
    </source>
</evidence>
<dbReference type="STRING" id="1804984.AYM40_02560"/>
<organism evidence="13 14">
    <name type="scientific">Paraburkholderia phytofirmans OLGA172</name>
    <dbReference type="NCBI Taxonomy" id="1417228"/>
    <lineage>
        <taxon>Bacteria</taxon>
        <taxon>Pseudomonadati</taxon>
        <taxon>Pseudomonadota</taxon>
        <taxon>Betaproteobacteria</taxon>
        <taxon>Burkholderiales</taxon>
        <taxon>Burkholderiaceae</taxon>
        <taxon>Paraburkholderia</taxon>
    </lineage>
</organism>
<dbReference type="Gene3D" id="1.20.1560.10">
    <property type="entry name" value="ABC transporter type 1, transmembrane domain"/>
    <property type="match status" value="1"/>
</dbReference>
<evidence type="ECO:0000256" key="4">
    <source>
        <dbReference type="ARBA" id="ARBA00022692"/>
    </source>
</evidence>
<dbReference type="GO" id="GO:0006508">
    <property type="term" value="P:proteolysis"/>
    <property type="evidence" value="ECO:0007669"/>
    <property type="project" value="UniProtKB-KW"/>
</dbReference>
<feature type="transmembrane region" description="Helical" evidence="10">
    <location>
        <begin position="73"/>
        <end position="93"/>
    </location>
</feature>
<evidence type="ECO:0000256" key="10">
    <source>
        <dbReference type="SAM" id="Phobius"/>
    </source>
</evidence>
<keyword evidence="6 13" id="KW-0067">ATP-binding</keyword>
<keyword evidence="13" id="KW-0645">Protease</keyword>
<dbReference type="InterPro" id="IPR011527">
    <property type="entry name" value="ABC1_TM_dom"/>
</dbReference>
<accession>A0A160FPD0</accession>
<keyword evidence="7 10" id="KW-1133">Transmembrane helix</keyword>
<dbReference type="GO" id="GO:0005524">
    <property type="term" value="F:ATP binding"/>
    <property type="evidence" value="ECO:0007669"/>
    <property type="project" value="UniProtKB-KW"/>
</dbReference>
<dbReference type="SUPFAM" id="SSF90123">
    <property type="entry name" value="ABC transporter transmembrane region"/>
    <property type="match status" value="1"/>
</dbReference>
<feature type="domain" description="ABC transmembrane type-1" evidence="12">
    <location>
        <begin position="42"/>
        <end position="320"/>
    </location>
</feature>
<evidence type="ECO:0000259" key="12">
    <source>
        <dbReference type="PROSITE" id="PS50929"/>
    </source>
</evidence>
<gene>
    <name evidence="13" type="ORF">AYM40_02560</name>
</gene>
<feature type="transmembrane region" description="Helical" evidence="10">
    <location>
        <begin position="42"/>
        <end position="61"/>
    </location>
</feature>
<evidence type="ECO:0000256" key="5">
    <source>
        <dbReference type="ARBA" id="ARBA00022741"/>
    </source>
</evidence>
<dbReference type="InterPro" id="IPR003593">
    <property type="entry name" value="AAA+_ATPase"/>
</dbReference>
<sequence>MPVERDEAFGASDPSDPAGGRTSASRLVLDALWRNKSHYIEAILATVLTNILAITTSLFSMQVYDRVIPNRGFATLVVLSVGVSAAILLELLLKHVRGLSIERTAKRIDESLSVWFYNRLINIRLEHRPSSIGSLASQVKGFESVRAILSSTSLFVLVDIPFALLFILVIAMIGGRLVVVPLLMFPISLGAGLMFQKQIAHHSRQNQGQSHRKAGLLVESIDGAESFKANGADWSLQRRWSGLVDDAGASDYKVKNYSSLSQHMTVSLQQLGYVGLVAFGAYLVADNKLTMGALIACTIISGRAMSPIAQLPSTLVQWSNARAAANGLDKLISLPNDNDERGHALVPEIVDGAMRIDGVKFGYGHGGDAAVDIAQLDIKTGERIGIIGTIGSGKSTLLKLMSGLFRPAAGRISINGIDMALILPEVLHEKIAYLPQEIRLISGTLRGNLVQGLPDPGDERLLEVARLTGLMDLITRHPKGLALPITEGGRGISGGQRQLIGLTRLLLTRPKVLVLDEPTASMDAVTEKRIVAVIDAIAARGTTVLVATHKTALLPVTRRLLVMREGRIVMDGPRDQVIDKLFGTSPAASTSEV</sequence>
<dbReference type="EMBL" id="CP014578">
    <property type="protein sequence ID" value="ANB74511.1"/>
    <property type="molecule type" value="Genomic_DNA"/>
</dbReference>
<dbReference type="Gene3D" id="3.40.50.300">
    <property type="entry name" value="P-loop containing nucleotide triphosphate hydrolases"/>
    <property type="match status" value="1"/>
</dbReference>
<evidence type="ECO:0000256" key="2">
    <source>
        <dbReference type="ARBA" id="ARBA00022475"/>
    </source>
</evidence>
<dbReference type="SUPFAM" id="SSF52540">
    <property type="entry name" value="P-loop containing nucleoside triphosphate hydrolases"/>
    <property type="match status" value="1"/>
</dbReference>
<keyword evidence="3" id="KW-0997">Cell inner membrane</keyword>
<feature type="domain" description="ABC transporter" evidence="11">
    <location>
        <begin position="354"/>
        <end position="590"/>
    </location>
</feature>
<keyword evidence="4 10" id="KW-0812">Transmembrane</keyword>
<dbReference type="KEGG" id="buz:AYM40_02560"/>
<evidence type="ECO:0000256" key="1">
    <source>
        <dbReference type="ARBA" id="ARBA00004651"/>
    </source>
</evidence>
<dbReference type="PANTHER" id="PTHR43394:SF1">
    <property type="entry name" value="ATP-BINDING CASSETTE SUB-FAMILY B MEMBER 10, MITOCHONDRIAL"/>
    <property type="match status" value="1"/>
</dbReference>
<feature type="transmembrane region" description="Helical" evidence="10">
    <location>
        <begin position="147"/>
        <end position="171"/>
    </location>
</feature>
<keyword evidence="5" id="KW-0547">Nucleotide-binding</keyword>
<keyword evidence="2" id="KW-1003">Cell membrane</keyword>
<evidence type="ECO:0000256" key="3">
    <source>
        <dbReference type="ARBA" id="ARBA00022519"/>
    </source>
</evidence>
<feature type="region of interest" description="Disordered" evidence="9">
    <location>
        <begin position="1"/>
        <end position="22"/>
    </location>
</feature>
<name>A0A160FPD0_9BURK</name>
<keyword evidence="13" id="KW-0378">Hydrolase</keyword>
<reference evidence="13 14" key="1">
    <citation type="journal article" date="2016" name="Gene">
        <title>PacBio SMRT assembly of a complex multi-replicon genome reveals chlorocatechol degradative operon in a region of genome plasticity.</title>
        <authorList>
            <person name="Ricker N."/>
            <person name="Shen S.Y."/>
            <person name="Goordial J."/>
            <person name="Jin S."/>
            <person name="Fulthorpe R.R."/>
        </authorList>
    </citation>
    <scope>NUCLEOTIDE SEQUENCE [LARGE SCALE GENOMIC DNA]</scope>
    <source>
        <strain evidence="13 14">OLGA172</strain>
    </source>
</reference>
<dbReference type="GO" id="GO:0015421">
    <property type="term" value="F:ABC-type oligopeptide transporter activity"/>
    <property type="evidence" value="ECO:0007669"/>
    <property type="project" value="TreeGrafter"/>
</dbReference>
<evidence type="ECO:0000313" key="13">
    <source>
        <dbReference type="EMBL" id="ANB74511.1"/>
    </source>
</evidence>
<proteinExistence type="predicted"/>
<dbReference type="Proteomes" id="UP000076852">
    <property type="component" value="Chromosome 1"/>
</dbReference>
<dbReference type="InterPro" id="IPR003439">
    <property type="entry name" value="ABC_transporter-like_ATP-bd"/>
</dbReference>
<comment type="subcellular location">
    <subcellularLocation>
        <location evidence="1">Cell membrane</location>
        <topology evidence="1">Multi-pass membrane protein</topology>
    </subcellularLocation>
</comment>
<dbReference type="CDD" id="cd18587">
    <property type="entry name" value="ABC_6TM_LapB_like"/>
    <property type="match status" value="1"/>
</dbReference>
<evidence type="ECO:0000313" key="14">
    <source>
        <dbReference type="Proteomes" id="UP000076852"/>
    </source>
</evidence>
<evidence type="ECO:0000256" key="6">
    <source>
        <dbReference type="ARBA" id="ARBA00022840"/>
    </source>
</evidence>
<keyword evidence="14" id="KW-1185">Reference proteome</keyword>
<dbReference type="SMART" id="SM00382">
    <property type="entry name" value="AAA"/>
    <property type="match status" value="1"/>
</dbReference>
<dbReference type="GO" id="GO:0016887">
    <property type="term" value="F:ATP hydrolysis activity"/>
    <property type="evidence" value="ECO:0007669"/>
    <property type="project" value="InterPro"/>
</dbReference>
<dbReference type="InterPro" id="IPR039421">
    <property type="entry name" value="Type_1_exporter"/>
</dbReference>
<dbReference type="InterPro" id="IPR036640">
    <property type="entry name" value="ABC1_TM_sf"/>
</dbReference>
<dbReference type="Pfam" id="PF00005">
    <property type="entry name" value="ABC_tran"/>
    <property type="match status" value="1"/>
</dbReference>
<protein>
    <submittedName>
        <fullName evidence="13">Protease/lipase ABC transporter ATP-binding protein</fullName>
    </submittedName>
</protein>
<dbReference type="InterPro" id="IPR027417">
    <property type="entry name" value="P-loop_NTPase"/>
</dbReference>
<dbReference type="PROSITE" id="PS50893">
    <property type="entry name" value="ABC_TRANSPORTER_2"/>
    <property type="match status" value="1"/>
</dbReference>
<dbReference type="Pfam" id="PF00664">
    <property type="entry name" value="ABC_membrane"/>
    <property type="match status" value="1"/>
</dbReference>
<evidence type="ECO:0000256" key="7">
    <source>
        <dbReference type="ARBA" id="ARBA00022989"/>
    </source>
</evidence>
<keyword evidence="8 10" id="KW-0472">Membrane</keyword>
<dbReference type="PROSITE" id="PS50929">
    <property type="entry name" value="ABC_TM1F"/>
    <property type="match status" value="1"/>
</dbReference>
<dbReference type="GO" id="GO:0005886">
    <property type="term" value="C:plasma membrane"/>
    <property type="evidence" value="ECO:0007669"/>
    <property type="project" value="UniProtKB-SubCell"/>
</dbReference>
<evidence type="ECO:0000259" key="11">
    <source>
        <dbReference type="PROSITE" id="PS50893"/>
    </source>
</evidence>
<evidence type="ECO:0000256" key="9">
    <source>
        <dbReference type="SAM" id="MobiDB-lite"/>
    </source>
</evidence>
<dbReference type="AlphaFoldDB" id="A0A160FPD0"/>
<dbReference type="PANTHER" id="PTHR43394">
    <property type="entry name" value="ATP-DEPENDENT PERMEASE MDL1, MITOCHONDRIAL"/>
    <property type="match status" value="1"/>
</dbReference>
<dbReference type="GO" id="GO:0008233">
    <property type="term" value="F:peptidase activity"/>
    <property type="evidence" value="ECO:0007669"/>
    <property type="project" value="UniProtKB-KW"/>
</dbReference>